<evidence type="ECO:0000313" key="3">
    <source>
        <dbReference type="EMBL" id="CEN54294.1"/>
    </source>
</evidence>
<proteinExistence type="predicted"/>
<dbReference type="InterPro" id="IPR018677">
    <property type="entry name" value="DUF2157"/>
</dbReference>
<feature type="transmembrane region" description="Helical" evidence="1">
    <location>
        <begin position="264"/>
        <end position="283"/>
    </location>
</feature>
<organism evidence="3 4">
    <name type="scientific">Capnocytophaga canis</name>
    <dbReference type="NCBI Taxonomy" id="1848903"/>
    <lineage>
        <taxon>Bacteria</taxon>
        <taxon>Pseudomonadati</taxon>
        <taxon>Bacteroidota</taxon>
        <taxon>Flavobacteriia</taxon>
        <taxon>Flavobacteriales</taxon>
        <taxon>Flavobacteriaceae</taxon>
        <taxon>Capnocytophaga</taxon>
    </lineage>
</organism>
<gene>
    <name evidence="3" type="ORF">CCAND93_810013</name>
</gene>
<feature type="transmembrane region" description="Helical" evidence="1">
    <location>
        <begin position="78"/>
        <end position="96"/>
    </location>
</feature>
<sequence>MSKTIFMKILNELDELQEAGVITSEVAQNIRAYLHQRKPNTTNSFLVIFGILGAVLIGLGLILILAHNWDYLSRGVKTIVAFTPLVVGQSACFWVLFRPQKTWIYESFAIFTALSVGLCIAMVHQIYNLPENNISNFIFTWILLGLPLVYVMKSKSVALFYMFGVSAYAISTQNAFNYDETDNYYLLMQTGLVIAIIPFYYRLFKTEAKNNYTAVFHWFFVITLLISIFANAREQYVFALIIILLWMFIYVGKYIQSSIYYNAYKLTAILGIVFLLFFPYYSYGFWSDFQFIAVLLFGLQLLYAYKKYWVKKEEFDWLEVFPILIVAQAYWLSIPYMFDLLGLGFGIWYLIKGVKSHRFLLINFGLIVLTYAIGQRFFDAYIPFLLKGIVFVILGMSFFVVNYLIIRKIRKNA</sequence>
<feature type="transmembrane region" description="Helical" evidence="1">
    <location>
        <begin position="213"/>
        <end position="230"/>
    </location>
</feature>
<dbReference type="STRING" id="1848903.CCAND38_570020"/>
<keyword evidence="1" id="KW-0812">Transmembrane</keyword>
<feature type="transmembrane region" description="Helical" evidence="1">
    <location>
        <begin position="384"/>
        <end position="406"/>
    </location>
</feature>
<feature type="transmembrane region" description="Helical" evidence="1">
    <location>
        <begin position="158"/>
        <end position="178"/>
    </location>
</feature>
<dbReference type="AlphaFoldDB" id="A0A0B7IUJ2"/>
<keyword evidence="1" id="KW-0472">Membrane</keyword>
<feature type="transmembrane region" description="Helical" evidence="1">
    <location>
        <begin position="338"/>
        <end position="354"/>
    </location>
</feature>
<feature type="domain" description="DUF2157" evidence="2">
    <location>
        <begin position="15"/>
        <end position="157"/>
    </location>
</feature>
<evidence type="ECO:0000259" key="2">
    <source>
        <dbReference type="Pfam" id="PF09925"/>
    </source>
</evidence>
<feature type="transmembrane region" description="Helical" evidence="1">
    <location>
        <begin position="45"/>
        <end position="66"/>
    </location>
</feature>
<feature type="transmembrane region" description="Helical" evidence="1">
    <location>
        <begin position="108"/>
        <end position="127"/>
    </location>
</feature>
<name>A0A0B7IUJ2_9FLAO</name>
<evidence type="ECO:0000256" key="1">
    <source>
        <dbReference type="SAM" id="Phobius"/>
    </source>
</evidence>
<evidence type="ECO:0000313" key="4">
    <source>
        <dbReference type="Proteomes" id="UP000038200"/>
    </source>
</evidence>
<protein>
    <recommendedName>
        <fullName evidence="2">DUF2157 domain-containing protein</fullName>
    </recommendedName>
</protein>
<feature type="transmembrane region" description="Helical" evidence="1">
    <location>
        <begin position="184"/>
        <end position="201"/>
    </location>
</feature>
<keyword evidence="1" id="KW-1133">Transmembrane helix</keyword>
<feature type="transmembrane region" description="Helical" evidence="1">
    <location>
        <begin position="133"/>
        <end position="151"/>
    </location>
</feature>
<dbReference type="EMBL" id="CDOL01000274">
    <property type="protein sequence ID" value="CEN54294.1"/>
    <property type="molecule type" value="Genomic_DNA"/>
</dbReference>
<feature type="transmembrane region" description="Helical" evidence="1">
    <location>
        <begin position="236"/>
        <end position="252"/>
    </location>
</feature>
<feature type="transmembrane region" description="Helical" evidence="1">
    <location>
        <begin position="359"/>
        <end position="378"/>
    </location>
</feature>
<accession>A0A0B7IUJ2</accession>
<reference evidence="3 4" key="1">
    <citation type="submission" date="2015-01" db="EMBL/GenBank/DDBJ databases">
        <authorList>
            <person name="Xiang T."/>
            <person name="Song Y."/>
            <person name="Huang L."/>
            <person name="Wang B."/>
            <person name="Wu P."/>
        </authorList>
    </citation>
    <scope>NUCLEOTIDE SEQUENCE [LARGE SCALE GENOMIC DNA]</scope>
    <source>
        <strain evidence="3 4">CcD93</strain>
    </source>
</reference>
<dbReference type="Proteomes" id="UP000038200">
    <property type="component" value="Unassembled WGS sequence"/>
</dbReference>
<dbReference type="Pfam" id="PF09925">
    <property type="entry name" value="DUF2157"/>
    <property type="match status" value="1"/>
</dbReference>